<dbReference type="Gene3D" id="1.50.10.20">
    <property type="match status" value="1"/>
</dbReference>
<dbReference type="InterPro" id="IPR008930">
    <property type="entry name" value="Terpenoid_cyclase/PrenylTrfase"/>
</dbReference>
<dbReference type="Pfam" id="PF07703">
    <property type="entry name" value="A2M_BRD"/>
    <property type="match status" value="1"/>
</dbReference>
<dbReference type="Gene3D" id="2.60.40.1930">
    <property type="match status" value="1"/>
</dbReference>
<keyword evidence="8" id="KW-1185">Reference proteome</keyword>
<dbReference type="InterPro" id="IPR011625">
    <property type="entry name" value="A2M_N_BRD"/>
</dbReference>
<dbReference type="Pfam" id="PF17962">
    <property type="entry name" value="bMG6"/>
    <property type="match status" value="1"/>
</dbReference>
<gene>
    <name evidence="7" type="ORF">LL252_05635</name>
</gene>
<feature type="domain" description="Alpha-2-macroglobulin" evidence="6">
    <location>
        <begin position="1196"/>
        <end position="1285"/>
    </location>
</feature>
<dbReference type="InterPro" id="IPR002890">
    <property type="entry name" value="MG2"/>
</dbReference>
<dbReference type="GO" id="GO:0005615">
    <property type="term" value="C:extracellular space"/>
    <property type="evidence" value="ECO:0007669"/>
    <property type="project" value="InterPro"/>
</dbReference>
<dbReference type="SMART" id="SM01360">
    <property type="entry name" value="A2M"/>
    <property type="match status" value="1"/>
</dbReference>
<comment type="similarity">
    <text evidence="1">Belongs to the protease inhibitor I39 (alpha-2-macroglobulin) family. Bacterial alpha-2-macroglobulin subfamily.</text>
</comment>
<dbReference type="InterPro" id="IPR041246">
    <property type="entry name" value="Bact_MG10"/>
</dbReference>
<dbReference type="Pfam" id="PF17973">
    <property type="entry name" value="bMG10"/>
    <property type="match status" value="1"/>
</dbReference>
<dbReference type="SUPFAM" id="SSF48239">
    <property type="entry name" value="Terpenoid cyclases/Protein prenyltransferases"/>
    <property type="match status" value="1"/>
</dbReference>
<accession>A0A9Q3UMD0</accession>
<dbReference type="InterPro" id="IPR011626">
    <property type="entry name" value="Alpha-macroglobulin_TED"/>
</dbReference>
<dbReference type="Pfam" id="PF00207">
    <property type="entry name" value="A2M"/>
    <property type="match status" value="1"/>
</dbReference>
<dbReference type="SMART" id="SM01419">
    <property type="entry name" value="Thiol-ester_cl"/>
    <property type="match status" value="1"/>
</dbReference>
<evidence type="ECO:0000259" key="6">
    <source>
        <dbReference type="SMART" id="SM01360"/>
    </source>
</evidence>
<dbReference type="GO" id="GO:0004866">
    <property type="term" value="F:endopeptidase inhibitor activity"/>
    <property type="evidence" value="ECO:0007669"/>
    <property type="project" value="InterPro"/>
</dbReference>
<evidence type="ECO:0000256" key="4">
    <source>
        <dbReference type="SAM" id="SignalP"/>
    </source>
</evidence>
<dbReference type="CDD" id="cd02891">
    <property type="entry name" value="A2M_like"/>
    <property type="match status" value="1"/>
</dbReference>
<dbReference type="Pfam" id="PF11974">
    <property type="entry name" value="bMG3"/>
    <property type="match status" value="1"/>
</dbReference>
<dbReference type="RefSeq" id="WP_228233373.1">
    <property type="nucleotide sequence ID" value="NZ_JAJGNA010000004.1"/>
</dbReference>
<dbReference type="InterPro" id="IPR051802">
    <property type="entry name" value="YfhM-like"/>
</dbReference>
<evidence type="ECO:0000256" key="1">
    <source>
        <dbReference type="ARBA" id="ARBA00010556"/>
    </source>
</evidence>
<evidence type="ECO:0008006" key="9">
    <source>
        <dbReference type="Google" id="ProtNLM"/>
    </source>
</evidence>
<dbReference type="InterPro" id="IPR001599">
    <property type="entry name" value="Macroglobln_a2"/>
</dbReference>
<dbReference type="PANTHER" id="PTHR40094">
    <property type="entry name" value="ALPHA-2-MACROGLOBULIN HOMOLOG"/>
    <property type="match status" value="1"/>
</dbReference>
<organism evidence="7 8">
    <name type="scientific">Alloalcanivorax marinus</name>
    <dbReference type="NCBI Taxonomy" id="1177169"/>
    <lineage>
        <taxon>Bacteria</taxon>
        <taxon>Pseudomonadati</taxon>
        <taxon>Pseudomonadota</taxon>
        <taxon>Gammaproteobacteria</taxon>
        <taxon>Oceanospirillales</taxon>
        <taxon>Alcanivoracaceae</taxon>
        <taxon>Alloalcanivorax</taxon>
    </lineage>
</organism>
<feature type="region of interest" description="Disordered" evidence="3">
    <location>
        <begin position="464"/>
        <end position="486"/>
    </location>
</feature>
<dbReference type="EMBL" id="JAJGNA010000004">
    <property type="protein sequence ID" value="MCC4308047.1"/>
    <property type="molecule type" value="Genomic_DNA"/>
</dbReference>
<dbReference type="InterPro" id="IPR021868">
    <property type="entry name" value="Alpha_2_Macroglob_MG3"/>
</dbReference>
<dbReference type="PROSITE" id="PS51257">
    <property type="entry name" value="PROKAR_LIPOPROTEIN"/>
    <property type="match status" value="1"/>
</dbReference>
<evidence type="ECO:0000256" key="2">
    <source>
        <dbReference type="ARBA" id="ARBA00022729"/>
    </source>
</evidence>
<keyword evidence="2 4" id="KW-0732">Signal</keyword>
<dbReference type="InterPro" id="IPR041203">
    <property type="entry name" value="Bact_A2M_MG5"/>
</dbReference>
<name>A0A9Q3UMD0_9GAMM</name>
<feature type="signal peptide" evidence="4">
    <location>
        <begin position="1"/>
        <end position="17"/>
    </location>
</feature>
<evidence type="ECO:0000313" key="7">
    <source>
        <dbReference type="EMBL" id="MCC4308047.1"/>
    </source>
</evidence>
<feature type="chain" id="PRO_5040448921" description="Alpha-2-macroglobulin" evidence="4">
    <location>
        <begin position="18"/>
        <end position="1865"/>
    </location>
</feature>
<dbReference type="InterPro" id="IPR047565">
    <property type="entry name" value="Alpha-macroglob_thiol-ester_cl"/>
</dbReference>
<feature type="region of interest" description="Disordered" evidence="3">
    <location>
        <begin position="23"/>
        <end position="49"/>
    </location>
</feature>
<dbReference type="Proteomes" id="UP001108027">
    <property type="component" value="Unassembled WGS sequence"/>
</dbReference>
<dbReference type="Pfam" id="PF01835">
    <property type="entry name" value="MG2"/>
    <property type="match status" value="1"/>
</dbReference>
<feature type="compositionally biased region" description="Low complexity" evidence="3">
    <location>
        <begin position="36"/>
        <end position="45"/>
    </location>
</feature>
<dbReference type="PANTHER" id="PTHR40094:SF1">
    <property type="entry name" value="UBIQUITIN DOMAIN-CONTAINING PROTEIN"/>
    <property type="match status" value="1"/>
</dbReference>
<evidence type="ECO:0000256" key="3">
    <source>
        <dbReference type="SAM" id="MobiDB-lite"/>
    </source>
</evidence>
<dbReference type="SMART" id="SM01359">
    <property type="entry name" value="A2M_N_2"/>
    <property type="match status" value="1"/>
</dbReference>
<reference evidence="7" key="1">
    <citation type="submission" date="2021-10" db="EMBL/GenBank/DDBJ databases">
        <title>The diversity and Nitrogen Metabolism of Culturable Nitrate-Utilizing Bacteria Within the Oxygen Minimum Zone of the Changjiang (Yangtze River)Estuary.</title>
        <authorList>
            <person name="Zhang D."/>
            <person name="Zheng J."/>
            <person name="Liu S."/>
            <person name="He W."/>
        </authorList>
    </citation>
    <scope>NUCLEOTIDE SEQUENCE</scope>
    <source>
        <strain evidence="7">FXH-223</strain>
    </source>
</reference>
<dbReference type="Pfam" id="PF07678">
    <property type="entry name" value="TED_complement"/>
    <property type="match status" value="1"/>
</dbReference>
<proteinExistence type="inferred from homology"/>
<sequence length="1865" mass="204036">MRCFHAGVLLITALVLAACDPEPQPERDAAAPAGPTPERNAAPAARPDDRWREHLTAWPHGEIGARAPLIVRFSHPVVDESALDQPAKGVARLAPERPFRAVFTARDRLEIRPEAPLPAGETLRLTLYPQALSGVDDGLPPLETDVTVMRQRLSLRVDALAPDPDGQGDMRLTGQLRTADQADPAAVQPVLQALQGERALTIEWRHDAASLNHDFTVTGIQRDGGEPVRLRWDGEPLGVDEQGRHDYPVPAPGAFQITDARTLGYPEPQVVVQFSEPLMGGQDLAGLVRVNGEDARVRIDGSRLLIYPPDPDKLEDGRLTLRLEPGLRSAARARLGEAFERTLTLSMAKPGVRFVGDGVILPAGETLSVPFEVAAAGAVRVQAFEVFEDNIAGYLQGYDLDTAYTDTRGGRYLWQKTLTLPPGGGDGWRRYRLDLSELMAKHPDGLVILTLKLDGETIDYRCEGEGPTRVTELPDNYEGPDQGDEGERLSRYYGDAGYLSWSERDNPCSDAYYRYNDRAESSRAFLASNLGLIAKQGDSDRLTVFATHLDSNRPATKVRVSVRNYQHQELASGTTNNAGEVTLALDGTPFYLVARDGDDRGYLKLARNRALPTNQFNTGGEKVRDGLKGFFYGERDVWRPGDDIHLTFILADPRDRLPDDHPVTLDWFDPRGDKVASYSNADPVGQFYTFTLSTDEDAPTGNWRAVARVGERLFDTALRVEAVKPNRLKIELDAPDPLKTGQAEPVTLHSQWLNGARAGGLKADVKARLINAATPFPGFDGFTFSDPTRTLGAEPFTAFEGNLDGQGDARFPLQVPDITPPGQAAAVLTTRVFEQSGDYSTQVKRLPVSPYAHWVGLRVPKGSGWGDSLGRDQDHEIGLLTLDRDGQPEAGRALTLSVYRIDWRWWWDRGGEDLTHFISDPHTEKLAQSTLTSDAEGRARWTLAGADYEWGRYLLRVCQDEGRHCAAQTVYLGWGGERDGQGDAATRLSLSSDKSQYRVGETARVQVPGGGPGRLLVSLETGDRILDHYWVDDTGDAGDTLTLDIPITAAMAPNVYVHVALLQPHRGRDNDRPIRLYGIAPLQVEDPATRLTPTLEAPAEVKPGATLPVTVAEADGRAMTYTLAVVDEGLLGITDFATPRPHDAFYQREALGVLTWDLFDQVVGAYGGELDQLLALGGSDALRDGNEQQRRRFPPVVRFAGPFQLKAGESRRHDIELPAYMGQVRVMVVAGNERAYGQADRDVTVTQPLTLLSALPRVLGPGETLDLPVTVFAAEDGLGKVTVNAEAQAPLTVTRGTATLDFAESGDQVAALALKAGDTAGIAEVTVRAEAGDQQARETVHLPIRSANPPTVRDTGKLLEPGATWSLTHTPHGLPGTNESRLTVSSLPAMGLERRLEYLIDYPHGCIEQTVSSALPQLYLDRLTTLSPDQRQQVQTNVEAAIQRLRRFQLGDGAFAYWPGDAAANDWGTSYAGHFLLEARRQGYAVPADLLAHWQRYQSRVGQNPGRYPWQWSSQAYRLYTLALAGEPEVGAMNRLREAFQARAAEGGDRAPGYRAGRWLLAAAYQQMGLTEVAGELLAAARDNDADYDRPGPTYGSRLRDRAIELMVLEARGDGEGAWEQARVIANQLASQNWYSTQTTAWALMAMARFAGARGDAGYDFAWRRGEGDWQAITSQAPVFRQTLDLATDGEALAVRNDSERRLFVSVSTRGTPPPGGEQAVSQGLALSADFRTLDGRPLDPSTLAQGTDFRASVTVRNLSGRPLENLALTQVMPSGWQITDSRLAGDEEAAPVDYRDLRDDRVLSYFSLGAGESRTYRIGLNATFAGRFYRPGWQVEAMYEGTVRARDQGQWVTVKADAGEGDGR</sequence>
<protein>
    <recommendedName>
        <fullName evidence="9">Alpha-2-macroglobulin</fullName>
    </recommendedName>
</protein>
<comment type="caution">
    <text evidence="7">The sequence shown here is derived from an EMBL/GenBank/DDBJ whole genome shotgun (WGS) entry which is preliminary data.</text>
</comment>
<dbReference type="InterPro" id="IPR041462">
    <property type="entry name" value="Bact_A2M_MG6"/>
</dbReference>
<evidence type="ECO:0000259" key="5">
    <source>
        <dbReference type="SMART" id="SM01359"/>
    </source>
</evidence>
<evidence type="ECO:0000313" key="8">
    <source>
        <dbReference type="Proteomes" id="UP001108027"/>
    </source>
</evidence>
<feature type="domain" description="Alpha-2-macroglobulin bait region" evidence="5">
    <location>
        <begin position="988"/>
        <end position="1133"/>
    </location>
</feature>
<dbReference type="Pfam" id="PF17972">
    <property type="entry name" value="bMG5"/>
    <property type="match status" value="1"/>
</dbReference>